<keyword evidence="11" id="KW-0333">Golgi apparatus</keyword>
<sequence>MPIEYAVSLQVAELTRLSQTLMLVPDLHWLVVEDAVSPTRRVLSFLDSCSVPHTYLLGKR</sequence>
<comment type="catalytic activity">
    <reaction evidence="10 11">
        <text>3-O-(beta-D-galactosyl-(1-&gt;3)-beta-D-galactosyl-(1-&gt;4)-beta-D-xylosyl)-L-seryl-[protein] + UDP-alpha-D-glucuronate = 3-O-(beta-D-GlcA-(1-&gt;3)-beta-D-Gal-(1-&gt;3)-beta-D-Gal-(1-&gt;4)-beta-D-Xyl)-L-seryl-[protein] + UDP + H(+)</text>
        <dbReference type="Rhea" id="RHEA:24168"/>
        <dbReference type="Rhea" id="RHEA-COMP:12571"/>
        <dbReference type="Rhea" id="RHEA-COMP:12573"/>
        <dbReference type="ChEBI" id="CHEBI:15378"/>
        <dbReference type="ChEBI" id="CHEBI:58052"/>
        <dbReference type="ChEBI" id="CHEBI:58223"/>
        <dbReference type="ChEBI" id="CHEBI:132090"/>
        <dbReference type="ChEBI" id="CHEBI:132093"/>
        <dbReference type="EC" id="2.4.1.135"/>
    </reaction>
</comment>
<evidence type="ECO:0000256" key="4">
    <source>
        <dbReference type="ARBA" id="ARBA00022679"/>
    </source>
</evidence>
<protein>
    <recommendedName>
        <fullName evidence="3 11">Galactosylgalactosylxylosylprotein 3-beta-glucuronosyltransferase</fullName>
        <ecNumber evidence="3 11">2.4.1.135</ecNumber>
    </recommendedName>
</protein>
<dbReference type="InterPro" id="IPR005027">
    <property type="entry name" value="Glyco_trans_43"/>
</dbReference>
<keyword evidence="11" id="KW-0479">Metal-binding</keyword>
<keyword evidence="6 11" id="KW-0735">Signal-anchor</keyword>
<keyword evidence="11" id="KW-0464">Manganese</keyword>
<dbReference type="PANTHER" id="PTHR10896">
    <property type="entry name" value="GALACTOSYLGALACTOSYLXYLOSYLPROTEIN 3-BETA-GLUCURONOSYLTRANSFERASE BETA-1,3-GLUCURONYLTRANSFERASE"/>
    <property type="match status" value="1"/>
</dbReference>
<comment type="caution">
    <text evidence="12">The sequence shown here is derived from an EMBL/GenBank/DDBJ whole genome shotgun (WGS) entry which is preliminary data.</text>
</comment>
<dbReference type="GO" id="GO:0015018">
    <property type="term" value="F:galactosylgalactosylxylosylprotein 3-beta-glucuronosyltransferase activity"/>
    <property type="evidence" value="ECO:0007669"/>
    <property type="project" value="UniProtKB-UniRule"/>
</dbReference>
<reference evidence="12 13" key="1">
    <citation type="submission" date="2019-05" db="EMBL/GenBank/DDBJ databases">
        <title>Another draft genome of Portunus trituberculatus and its Hox gene families provides insights of decapod evolution.</title>
        <authorList>
            <person name="Jeong J.-H."/>
            <person name="Song I."/>
            <person name="Kim S."/>
            <person name="Choi T."/>
            <person name="Kim D."/>
            <person name="Ryu S."/>
            <person name="Kim W."/>
        </authorList>
    </citation>
    <scope>NUCLEOTIDE SEQUENCE [LARGE SCALE GENOMIC DNA]</scope>
    <source>
        <tissue evidence="12">Muscle</tissue>
    </source>
</reference>
<comment type="cofactor">
    <cofactor evidence="11">
        <name>Mn(2+)</name>
        <dbReference type="ChEBI" id="CHEBI:29035"/>
    </cofactor>
</comment>
<evidence type="ECO:0000256" key="3">
    <source>
        <dbReference type="ARBA" id="ARBA00012641"/>
    </source>
</evidence>
<evidence type="ECO:0000256" key="11">
    <source>
        <dbReference type="RuleBase" id="RU363127"/>
    </source>
</evidence>
<dbReference type="Proteomes" id="UP000324222">
    <property type="component" value="Unassembled WGS sequence"/>
</dbReference>
<evidence type="ECO:0000256" key="9">
    <source>
        <dbReference type="ARBA" id="ARBA00023180"/>
    </source>
</evidence>
<evidence type="ECO:0000256" key="5">
    <source>
        <dbReference type="ARBA" id="ARBA00022692"/>
    </source>
</evidence>
<dbReference type="InterPro" id="IPR029044">
    <property type="entry name" value="Nucleotide-diphossugar_trans"/>
</dbReference>
<dbReference type="EC" id="2.4.1.135" evidence="3 11"/>
<keyword evidence="7" id="KW-1133">Transmembrane helix</keyword>
<comment type="similarity">
    <text evidence="2 11">Belongs to the glycosyltransferase 43 family.</text>
</comment>
<keyword evidence="8" id="KW-0472">Membrane</keyword>
<comment type="subcellular location">
    <subcellularLocation>
        <location evidence="11">Golgi apparatus membrane</location>
        <topology evidence="11">Single-pass type II membrane protein</topology>
    </subcellularLocation>
    <subcellularLocation>
        <location evidence="1">Membrane</location>
        <topology evidence="1">Single-pass type II membrane protein</topology>
    </subcellularLocation>
</comment>
<dbReference type="SUPFAM" id="SSF53448">
    <property type="entry name" value="Nucleotide-diphospho-sugar transferases"/>
    <property type="match status" value="1"/>
</dbReference>
<dbReference type="OrthoDB" id="675023at2759"/>
<evidence type="ECO:0000256" key="2">
    <source>
        <dbReference type="ARBA" id="ARBA00007706"/>
    </source>
</evidence>
<gene>
    <name evidence="12" type="primary">B3gat3</name>
    <name evidence="12" type="ORF">E2C01_020199</name>
</gene>
<dbReference type="Pfam" id="PF03360">
    <property type="entry name" value="Glyco_transf_43"/>
    <property type="match status" value="1"/>
</dbReference>
<comment type="pathway">
    <text evidence="11">Protein modification; protein glycosylation.</text>
</comment>
<organism evidence="12 13">
    <name type="scientific">Portunus trituberculatus</name>
    <name type="common">Swimming crab</name>
    <name type="synonym">Neptunus trituberculatus</name>
    <dbReference type="NCBI Taxonomy" id="210409"/>
    <lineage>
        <taxon>Eukaryota</taxon>
        <taxon>Metazoa</taxon>
        <taxon>Ecdysozoa</taxon>
        <taxon>Arthropoda</taxon>
        <taxon>Crustacea</taxon>
        <taxon>Multicrustacea</taxon>
        <taxon>Malacostraca</taxon>
        <taxon>Eumalacostraca</taxon>
        <taxon>Eucarida</taxon>
        <taxon>Decapoda</taxon>
        <taxon>Pleocyemata</taxon>
        <taxon>Brachyura</taxon>
        <taxon>Eubrachyura</taxon>
        <taxon>Portunoidea</taxon>
        <taxon>Portunidae</taxon>
        <taxon>Portuninae</taxon>
        <taxon>Portunus</taxon>
    </lineage>
</organism>
<dbReference type="GO" id="GO:0050650">
    <property type="term" value="P:chondroitin sulfate proteoglycan biosynthetic process"/>
    <property type="evidence" value="ECO:0007669"/>
    <property type="project" value="TreeGrafter"/>
</dbReference>
<name>A0A5B7E137_PORTR</name>
<evidence type="ECO:0000313" key="13">
    <source>
        <dbReference type="Proteomes" id="UP000324222"/>
    </source>
</evidence>
<dbReference type="AlphaFoldDB" id="A0A5B7E137"/>
<dbReference type="EMBL" id="VSRR010001683">
    <property type="protein sequence ID" value="MPC27047.1"/>
    <property type="molecule type" value="Genomic_DNA"/>
</dbReference>
<dbReference type="UniPathway" id="UPA00378"/>
<dbReference type="Gene3D" id="3.90.550.10">
    <property type="entry name" value="Spore Coat Polysaccharide Biosynthesis Protein SpsA, Chain A"/>
    <property type="match status" value="1"/>
</dbReference>
<keyword evidence="4 11" id="KW-0808">Transferase</keyword>
<dbReference type="GO" id="GO:0000139">
    <property type="term" value="C:Golgi membrane"/>
    <property type="evidence" value="ECO:0007669"/>
    <property type="project" value="UniProtKB-SubCell"/>
</dbReference>
<dbReference type="GO" id="GO:0005975">
    <property type="term" value="P:carbohydrate metabolic process"/>
    <property type="evidence" value="ECO:0007669"/>
    <property type="project" value="TreeGrafter"/>
</dbReference>
<evidence type="ECO:0000256" key="1">
    <source>
        <dbReference type="ARBA" id="ARBA00004606"/>
    </source>
</evidence>
<dbReference type="PANTHER" id="PTHR10896:SF65">
    <property type="entry name" value="GALACTOSYLGALACTOSYLXYLOSYLPROTEIN 3-BETA-GLUCURONOSYLTRANSFERASE 3"/>
    <property type="match status" value="1"/>
</dbReference>
<evidence type="ECO:0000256" key="10">
    <source>
        <dbReference type="ARBA" id="ARBA00047979"/>
    </source>
</evidence>
<accession>A0A5B7E137</accession>
<evidence type="ECO:0000313" key="12">
    <source>
        <dbReference type="EMBL" id="MPC27047.1"/>
    </source>
</evidence>
<proteinExistence type="inferred from homology"/>
<evidence type="ECO:0000256" key="6">
    <source>
        <dbReference type="ARBA" id="ARBA00022968"/>
    </source>
</evidence>
<evidence type="ECO:0000256" key="8">
    <source>
        <dbReference type="ARBA" id="ARBA00023136"/>
    </source>
</evidence>
<dbReference type="GO" id="GO:0046872">
    <property type="term" value="F:metal ion binding"/>
    <property type="evidence" value="ECO:0007669"/>
    <property type="project" value="UniProtKB-KW"/>
</dbReference>
<evidence type="ECO:0000256" key="7">
    <source>
        <dbReference type="ARBA" id="ARBA00022989"/>
    </source>
</evidence>
<keyword evidence="5" id="KW-0812">Transmembrane</keyword>
<keyword evidence="9" id="KW-0325">Glycoprotein</keyword>
<keyword evidence="13" id="KW-1185">Reference proteome</keyword>